<dbReference type="PANTHER" id="PTHR31672:SF13">
    <property type="entry name" value="F-BOX PROTEIN CPR30-LIKE"/>
    <property type="match status" value="1"/>
</dbReference>
<dbReference type="EMBL" id="JARYMX010000004">
    <property type="protein sequence ID" value="KAJ9554352.1"/>
    <property type="molecule type" value="Genomic_DNA"/>
</dbReference>
<name>A0AA38TMU6_9ASTR</name>
<dbReference type="Proteomes" id="UP001172457">
    <property type="component" value="Chromosome 4"/>
</dbReference>
<evidence type="ECO:0000313" key="2">
    <source>
        <dbReference type="EMBL" id="KAJ9554352.1"/>
    </source>
</evidence>
<feature type="domain" description="F-box" evidence="1">
    <location>
        <begin position="8"/>
        <end position="54"/>
    </location>
</feature>
<dbReference type="PANTHER" id="PTHR31672">
    <property type="entry name" value="BNACNNG10540D PROTEIN"/>
    <property type="match status" value="1"/>
</dbReference>
<evidence type="ECO:0000259" key="1">
    <source>
        <dbReference type="PROSITE" id="PS50181"/>
    </source>
</evidence>
<accession>A0AA38TMU6</accession>
<dbReference type="SUPFAM" id="SSF81383">
    <property type="entry name" value="F-box domain"/>
    <property type="match status" value="1"/>
</dbReference>
<dbReference type="Gene3D" id="1.20.1280.50">
    <property type="match status" value="1"/>
</dbReference>
<dbReference type="InterPro" id="IPR050796">
    <property type="entry name" value="SCF_F-box_component"/>
</dbReference>
<dbReference type="PROSITE" id="PS50181">
    <property type="entry name" value="FBOX"/>
    <property type="match status" value="1"/>
</dbReference>
<dbReference type="InterPro" id="IPR036047">
    <property type="entry name" value="F-box-like_dom_sf"/>
</dbReference>
<dbReference type="SMART" id="SM00256">
    <property type="entry name" value="FBOX"/>
    <property type="match status" value="1"/>
</dbReference>
<keyword evidence="3" id="KW-1185">Reference proteome</keyword>
<dbReference type="CDD" id="cd22157">
    <property type="entry name" value="F-box_AtFBW1-like"/>
    <property type="match status" value="1"/>
</dbReference>
<dbReference type="NCBIfam" id="TIGR01640">
    <property type="entry name" value="F_box_assoc_1"/>
    <property type="match status" value="1"/>
</dbReference>
<protein>
    <recommendedName>
        <fullName evidence="1">F-box domain-containing protein</fullName>
    </recommendedName>
</protein>
<proteinExistence type="predicted"/>
<dbReference type="InterPro" id="IPR013187">
    <property type="entry name" value="F-box-assoc_dom_typ3"/>
</dbReference>
<gene>
    <name evidence="2" type="ORF">OSB04_018397</name>
</gene>
<evidence type="ECO:0000313" key="3">
    <source>
        <dbReference type="Proteomes" id="UP001172457"/>
    </source>
</evidence>
<comment type="caution">
    <text evidence="2">The sequence shown here is derived from an EMBL/GenBank/DDBJ whole genome shotgun (WGS) entry which is preliminary data.</text>
</comment>
<dbReference type="Pfam" id="PF00646">
    <property type="entry name" value="F-box"/>
    <property type="match status" value="1"/>
</dbReference>
<reference evidence="2" key="1">
    <citation type="submission" date="2023-03" db="EMBL/GenBank/DDBJ databases">
        <title>Chromosome-scale reference genome and RAD-based genetic map of yellow starthistle (Centaurea solstitialis) reveal putative structural variation and QTLs associated with invader traits.</title>
        <authorList>
            <person name="Reatini B."/>
            <person name="Cang F.A."/>
            <person name="Jiang Q."/>
            <person name="Mckibben M.T.W."/>
            <person name="Barker M.S."/>
            <person name="Rieseberg L.H."/>
            <person name="Dlugosch K.M."/>
        </authorList>
    </citation>
    <scope>NUCLEOTIDE SEQUENCE</scope>
    <source>
        <strain evidence="2">CAN-66</strain>
        <tissue evidence="2">Leaf</tissue>
    </source>
</reference>
<organism evidence="2 3">
    <name type="scientific">Centaurea solstitialis</name>
    <name type="common">yellow star-thistle</name>
    <dbReference type="NCBI Taxonomy" id="347529"/>
    <lineage>
        <taxon>Eukaryota</taxon>
        <taxon>Viridiplantae</taxon>
        <taxon>Streptophyta</taxon>
        <taxon>Embryophyta</taxon>
        <taxon>Tracheophyta</taxon>
        <taxon>Spermatophyta</taxon>
        <taxon>Magnoliopsida</taxon>
        <taxon>eudicotyledons</taxon>
        <taxon>Gunneridae</taxon>
        <taxon>Pentapetalae</taxon>
        <taxon>asterids</taxon>
        <taxon>campanulids</taxon>
        <taxon>Asterales</taxon>
        <taxon>Asteraceae</taxon>
        <taxon>Carduoideae</taxon>
        <taxon>Cardueae</taxon>
        <taxon>Centaureinae</taxon>
        <taxon>Centaurea</taxon>
    </lineage>
</organism>
<sequence>MGLPRQHPTTIGNLPGELLSEILIRVPSKPLARMRSVSKPWNHLLSQPSFIKSHLHRSLHNQEEDETLLVLLSGNYDESCSITAHLSQSPHLQLPDFIEFPNSPPPRDDYSVTFFGSVNGLICYAFRTDHDDYVIQIWNPSLSTVLTLPPFNGPCWFPVDNYNYQLHFRFGYDPKTDDYKLVKLMSYTLPSDLTDYLDGTKVIQPNWYFDNSANDVEEVEVYSMRNGSWKLIESRLPSHVRGIVDEQVVCADGYDGRLHWIGSTVNGNKQTMVTFDLGVEAFGEIPLPNSVVSFNGRRWNGGLGIYSGKLCVMSSHKLNDFEVWVMNEYGVAESWTKLRVFSDFGDVIEPYGFTTTNKFLFSTRSGSGGWLCSDNYDQLNIYDPDADTVKSFGTLRMRIWTKIVRYVESLVWVAPAN</sequence>
<dbReference type="Pfam" id="PF08268">
    <property type="entry name" value="FBA_3"/>
    <property type="match status" value="1"/>
</dbReference>
<dbReference type="InterPro" id="IPR017451">
    <property type="entry name" value="F-box-assoc_interact_dom"/>
</dbReference>
<dbReference type="AlphaFoldDB" id="A0AA38TMU6"/>
<dbReference type="InterPro" id="IPR001810">
    <property type="entry name" value="F-box_dom"/>
</dbReference>